<dbReference type="Proteomes" id="UP000886725">
    <property type="component" value="Unassembled WGS sequence"/>
</dbReference>
<evidence type="ECO:0000256" key="1">
    <source>
        <dbReference type="SAM" id="Phobius"/>
    </source>
</evidence>
<dbReference type="AlphaFoldDB" id="A0A9D0YY82"/>
<proteinExistence type="predicted"/>
<feature type="transmembrane region" description="Helical" evidence="1">
    <location>
        <begin position="6"/>
        <end position="24"/>
    </location>
</feature>
<dbReference type="Pfam" id="PF17424">
    <property type="entry name" value="DUF5411"/>
    <property type="match status" value="1"/>
</dbReference>
<reference evidence="2" key="1">
    <citation type="submission" date="2020-10" db="EMBL/GenBank/DDBJ databases">
        <authorList>
            <person name="Gilroy R."/>
        </authorList>
    </citation>
    <scope>NUCLEOTIDE SEQUENCE</scope>
    <source>
        <strain evidence="2">CHK165-10780</strain>
    </source>
</reference>
<name>A0A9D0YY82_9FIRM</name>
<comment type="caution">
    <text evidence="2">The sequence shown here is derived from an EMBL/GenBank/DDBJ whole genome shotgun (WGS) entry which is preliminary data.</text>
</comment>
<keyword evidence="1" id="KW-0812">Transmembrane</keyword>
<evidence type="ECO:0000313" key="3">
    <source>
        <dbReference type="Proteomes" id="UP000886725"/>
    </source>
</evidence>
<keyword evidence="1" id="KW-1133">Transmembrane helix</keyword>
<protein>
    <submittedName>
        <fullName evidence="2">Uncharacterized protein</fullName>
    </submittedName>
</protein>
<sequence length="151" mass="17004">MSKGVMAAGIIMLGVLTFGLINIISNYTSGNELDFQLLRDTAESAMLDAVDLGFFQTSGGQIRMDKEKFVEGFIRRFAQSVNNDRDYLIEFYDINETPPKASIRVGSKTLASIEVPGEEEPFRFNIENRVDAIIETKYTDPRTLDEVTNYD</sequence>
<keyword evidence="1" id="KW-0472">Membrane</keyword>
<gene>
    <name evidence="2" type="ORF">IAC85_01730</name>
</gene>
<organism evidence="2 3">
    <name type="scientific">Candidatus Faecenecus gallistercoris</name>
    <dbReference type="NCBI Taxonomy" id="2840793"/>
    <lineage>
        <taxon>Bacteria</taxon>
        <taxon>Bacillati</taxon>
        <taxon>Bacillota</taxon>
        <taxon>Bacillota incertae sedis</taxon>
        <taxon>Candidatus Faecenecus</taxon>
    </lineage>
</organism>
<dbReference type="InterPro" id="IPR035389">
    <property type="entry name" value="DUF5411"/>
</dbReference>
<dbReference type="EMBL" id="DVFU01000033">
    <property type="protein sequence ID" value="HIQ64436.1"/>
    <property type="molecule type" value="Genomic_DNA"/>
</dbReference>
<accession>A0A9D0YY82</accession>
<evidence type="ECO:0000313" key="2">
    <source>
        <dbReference type="EMBL" id="HIQ64436.1"/>
    </source>
</evidence>
<reference evidence="2" key="2">
    <citation type="journal article" date="2021" name="PeerJ">
        <title>Extensive microbial diversity within the chicken gut microbiome revealed by metagenomics and culture.</title>
        <authorList>
            <person name="Gilroy R."/>
            <person name="Ravi A."/>
            <person name="Getino M."/>
            <person name="Pursley I."/>
            <person name="Horton D.L."/>
            <person name="Alikhan N.F."/>
            <person name="Baker D."/>
            <person name="Gharbi K."/>
            <person name="Hall N."/>
            <person name="Watson M."/>
            <person name="Adriaenssens E.M."/>
            <person name="Foster-Nyarko E."/>
            <person name="Jarju S."/>
            <person name="Secka A."/>
            <person name="Antonio M."/>
            <person name="Oren A."/>
            <person name="Chaudhuri R.R."/>
            <person name="La Ragione R."/>
            <person name="Hildebrand F."/>
            <person name="Pallen M.J."/>
        </authorList>
    </citation>
    <scope>NUCLEOTIDE SEQUENCE</scope>
    <source>
        <strain evidence="2">CHK165-10780</strain>
    </source>
</reference>